<dbReference type="EMBL" id="VOEJ01000001">
    <property type="protein sequence ID" value="TWR30974.1"/>
    <property type="molecule type" value="Genomic_DNA"/>
</dbReference>
<dbReference type="SUPFAM" id="SSF51197">
    <property type="entry name" value="Clavaminate synthase-like"/>
    <property type="match status" value="1"/>
</dbReference>
<proteinExistence type="predicted"/>
<dbReference type="PANTHER" id="PTHR34986:SF1">
    <property type="entry name" value="PROTEIN YIAL"/>
    <property type="match status" value="1"/>
</dbReference>
<keyword evidence="3" id="KW-1185">Reference proteome</keyword>
<sequence length="206" mass="22783">MKIYNLLKALGFSLIFVLTTLYASAAVNGDSVTVKQATQWLKKGSWTNGAAVKPHPSINAVEFYKQYHAAQPWWDKAFKYLKETNLQNLPPGKYAIDGDNVFAIVSESTAKDKETAKWESHRNYIDLQYVIRGKEQMGVAPAATATVTAPYETTKDVINYTANGTYYTAIPGTILLFFPADAHQPGVKADGFDTVKKVVVKVRVAK</sequence>
<evidence type="ECO:0000313" key="3">
    <source>
        <dbReference type="Proteomes" id="UP000320042"/>
    </source>
</evidence>
<reference evidence="2 3" key="1">
    <citation type="submission" date="2019-07" db="EMBL/GenBank/DDBJ databases">
        <authorList>
            <person name="Kim J."/>
        </authorList>
    </citation>
    <scope>NUCLEOTIDE SEQUENCE [LARGE SCALE GENOMIC DNA]</scope>
    <source>
        <strain evidence="3">dk17</strain>
    </source>
</reference>
<gene>
    <name evidence="2" type="ORF">FPZ43_00375</name>
</gene>
<dbReference type="Proteomes" id="UP000320042">
    <property type="component" value="Unassembled WGS sequence"/>
</dbReference>
<dbReference type="Gene3D" id="2.60.120.370">
    <property type="entry name" value="YhcH/YjgK/YiaL"/>
    <property type="match status" value="1"/>
</dbReference>
<evidence type="ECO:0000313" key="2">
    <source>
        <dbReference type="EMBL" id="TWR30974.1"/>
    </source>
</evidence>
<feature type="signal peptide" evidence="1">
    <location>
        <begin position="1"/>
        <end position="25"/>
    </location>
</feature>
<dbReference type="Pfam" id="PF04074">
    <property type="entry name" value="DUF386"/>
    <property type="match status" value="1"/>
</dbReference>
<dbReference type="AlphaFoldDB" id="A0A563UHW1"/>
<evidence type="ECO:0000256" key="1">
    <source>
        <dbReference type="SAM" id="SignalP"/>
    </source>
</evidence>
<dbReference type="PANTHER" id="PTHR34986">
    <property type="entry name" value="EVOLVED BETA-GALACTOSIDASE SUBUNIT BETA"/>
    <property type="match status" value="1"/>
</dbReference>
<accession>A0A563UHW1</accession>
<name>A0A563UHW1_9SPHI</name>
<protein>
    <submittedName>
        <fullName evidence="2">DUF386 domain-containing protein</fullName>
    </submittedName>
</protein>
<comment type="caution">
    <text evidence="2">The sequence shown here is derived from an EMBL/GenBank/DDBJ whole genome shotgun (WGS) entry which is preliminary data.</text>
</comment>
<organism evidence="2 3">
    <name type="scientific">Mucilaginibacter pallidiroseus</name>
    <dbReference type="NCBI Taxonomy" id="2599295"/>
    <lineage>
        <taxon>Bacteria</taxon>
        <taxon>Pseudomonadati</taxon>
        <taxon>Bacteroidota</taxon>
        <taxon>Sphingobacteriia</taxon>
        <taxon>Sphingobacteriales</taxon>
        <taxon>Sphingobacteriaceae</taxon>
        <taxon>Mucilaginibacter</taxon>
    </lineage>
</organism>
<dbReference type="GO" id="GO:0005829">
    <property type="term" value="C:cytosol"/>
    <property type="evidence" value="ECO:0007669"/>
    <property type="project" value="TreeGrafter"/>
</dbReference>
<dbReference type="OrthoDB" id="9792756at2"/>
<dbReference type="RefSeq" id="WP_146379871.1">
    <property type="nucleotide sequence ID" value="NZ_VOEJ01000001.1"/>
</dbReference>
<keyword evidence="1" id="KW-0732">Signal</keyword>
<dbReference type="InterPro" id="IPR004375">
    <property type="entry name" value="NanQ/TabA/YiaL"/>
</dbReference>
<dbReference type="InterPro" id="IPR037012">
    <property type="entry name" value="NanQ/TabA/YiaL_sf"/>
</dbReference>
<feature type="chain" id="PRO_5021797553" evidence="1">
    <location>
        <begin position="26"/>
        <end position="206"/>
    </location>
</feature>
<dbReference type="NCBIfam" id="TIGR00022">
    <property type="entry name" value="YhcH/YjgK/YiaL family protein"/>
    <property type="match status" value="1"/>
</dbReference>